<dbReference type="EMBL" id="QONO01000026">
    <property type="protein sequence ID" value="RDR28710.1"/>
    <property type="molecule type" value="Genomic_DNA"/>
</dbReference>
<dbReference type="Proteomes" id="UP000254454">
    <property type="component" value="Unassembled WGS sequence"/>
</dbReference>
<accession>A0A370VBD8</accession>
<dbReference type="RefSeq" id="WP_115439787.1">
    <property type="nucleotide sequence ID" value="NZ_QONN01000079.1"/>
</dbReference>
<feature type="transmembrane region" description="Helical" evidence="1">
    <location>
        <begin position="74"/>
        <end position="94"/>
    </location>
</feature>
<protein>
    <submittedName>
        <fullName evidence="2">Uncharacterized protein</fullName>
    </submittedName>
</protein>
<comment type="caution">
    <text evidence="2">The sequence shown here is derived from an EMBL/GenBank/DDBJ whole genome shotgun (WGS) entry which is preliminary data.</text>
</comment>
<evidence type="ECO:0000256" key="1">
    <source>
        <dbReference type="SAM" id="Phobius"/>
    </source>
</evidence>
<keyword evidence="1" id="KW-1133">Transmembrane helix</keyword>
<name>A0A370VBD8_9ESCH</name>
<gene>
    <name evidence="2" type="ORF">C4A13_01038</name>
</gene>
<proteinExistence type="predicted"/>
<keyword evidence="1" id="KW-0812">Transmembrane</keyword>
<organism evidence="2 3">
    <name type="scientific">Escherichia marmotae</name>
    <dbReference type="NCBI Taxonomy" id="1499973"/>
    <lineage>
        <taxon>Bacteria</taxon>
        <taxon>Pseudomonadati</taxon>
        <taxon>Pseudomonadota</taxon>
        <taxon>Gammaproteobacteria</taxon>
        <taxon>Enterobacterales</taxon>
        <taxon>Enterobacteriaceae</taxon>
        <taxon>Escherichia</taxon>
    </lineage>
</organism>
<reference evidence="2 3" key="1">
    <citation type="submission" date="2018-06" db="EMBL/GenBank/DDBJ databases">
        <title>Recombination Drives Gene Content and Phenotype Evolution in Wild Type E. coli Strains.</title>
        <authorList>
            <person name="Field C.M."/>
            <person name="Silander O.K."/>
            <person name="Van Nimwegen E."/>
        </authorList>
    </citation>
    <scope>NUCLEOTIDE SEQUENCE [LARGE SCALE GENOMIC DNA]</scope>
    <source>
        <strain evidence="2 3">SC344</strain>
    </source>
</reference>
<keyword evidence="1" id="KW-0472">Membrane</keyword>
<sequence>MINAISVLISTIMSVFTKTKLIEKEEHKTNTEGQIETNKIEIEQNTFHWRNFLGFVLSLIILYNWIIVPVLDTFGIVLIQVPLGELLQILLIMVGGG</sequence>
<feature type="transmembrane region" description="Helical" evidence="1">
    <location>
        <begin position="49"/>
        <end position="68"/>
    </location>
</feature>
<evidence type="ECO:0000313" key="3">
    <source>
        <dbReference type="Proteomes" id="UP000254454"/>
    </source>
</evidence>
<evidence type="ECO:0000313" key="2">
    <source>
        <dbReference type="EMBL" id="RDR28710.1"/>
    </source>
</evidence>
<dbReference type="AlphaFoldDB" id="A0A370VBD8"/>